<dbReference type="GO" id="GO:0003677">
    <property type="term" value="F:DNA binding"/>
    <property type="evidence" value="ECO:0007669"/>
    <property type="project" value="UniProtKB-UniRule"/>
</dbReference>
<protein>
    <recommendedName>
        <fullName evidence="10">Integrase</fullName>
    </recommendedName>
</protein>
<dbReference type="GO" id="GO:0006310">
    <property type="term" value="P:DNA recombination"/>
    <property type="evidence" value="ECO:0007669"/>
    <property type="project" value="UniProtKB-KW"/>
</dbReference>
<gene>
    <name evidence="8" type="ORF">AWW68_11130</name>
</gene>
<evidence type="ECO:0000259" key="7">
    <source>
        <dbReference type="PROSITE" id="PS51900"/>
    </source>
</evidence>
<comment type="caution">
    <text evidence="8">The sequence shown here is derived from an EMBL/GenBank/DDBJ whole genome shotgun (WGS) entry which is preliminary data.</text>
</comment>
<name>A0A150X9E4_9BACT</name>
<dbReference type="InterPro" id="IPR011010">
    <property type="entry name" value="DNA_brk_join_enz"/>
</dbReference>
<evidence type="ECO:0000256" key="3">
    <source>
        <dbReference type="ARBA" id="ARBA00023125"/>
    </source>
</evidence>
<dbReference type="PROSITE" id="PS51898">
    <property type="entry name" value="TYR_RECOMBINASE"/>
    <property type="match status" value="1"/>
</dbReference>
<reference evidence="8 9" key="1">
    <citation type="submission" date="2016-01" db="EMBL/GenBank/DDBJ databases">
        <title>Genome sequencing of Roseivirga spongicola UST030701-084.</title>
        <authorList>
            <person name="Selvaratnam C."/>
            <person name="Thevarajoo S."/>
            <person name="Goh K.M."/>
            <person name="Ee R."/>
            <person name="Chan K.-G."/>
            <person name="Chong C.S."/>
        </authorList>
    </citation>
    <scope>NUCLEOTIDE SEQUENCE [LARGE SCALE GENOMIC DNA]</scope>
    <source>
        <strain evidence="8 9">UST030701-084</strain>
    </source>
</reference>
<dbReference type="InterPro" id="IPR004107">
    <property type="entry name" value="Integrase_SAM-like_N"/>
</dbReference>
<evidence type="ECO:0008006" key="10">
    <source>
        <dbReference type="Google" id="ProtNLM"/>
    </source>
</evidence>
<dbReference type="PANTHER" id="PTHR30349">
    <property type="entry name" value="PHAGE INTEGRASE-RELATED"/>
    <property type="match status" value="1"/>
</dbReference>
<dbReference type="InterPro" id="IPR010998">
    <property type="entry name" value="Integrase_recombinase_N"/>
</dbReference>
<dbReference type="SUPFAM" id="SSF56349">
    <property type="entry name" value="DNA breaking-rejoining enzymes"/>
    <property type="match status" value="1"/>
</dbReference>
<keyword evidence="9" id="KW-1185">Reference proteome</keyword>
<dbReference type="AlphaFoldDB" id="A0A150X9E4"/>
<dbReference type="STRING" id="333140.AWW68_11130"/>
<keyword evidence="3 5" id="KW-0238">DNA-binding</keyword>
<comment type="similarity">
    <text evidence="1">Belongs to the 'phage' integrase family.</text>
</comment>
<dbReference type="EMBL" id="LRPC01000023">
    <property type="protein sequence ID" value="KYG75341.1"/>
    <property type="molecule type" value="Genomic_DNA"/>
</dbReference>
<evidence type="ECO:0000256" key="1">
    <source>
        <dbReference type="ARBA" id="ARBA00008857"/>
    </source>
</evidence>
<sequence>MRVLRYGETTIKAYSKSLEDLFIFCQGTPPAKITYNQVEAFLYKRYLDGVSWSTQNVYINSFNLWQKLAFKQKKRNYDKFRPRKTKTLPKPISKEQIKSGFSQIKNKKHLAICQLLYYCGLRRSEVINVKFTWFNADKTITIFGKGGKERSVPCDIISESLSAYVKEFQPKTYLFNGQKGEKYTASSIYSIVNKYFHCSPHQLRHSFATHLYLAKTDLITIKELLGHEKLETTQIYTKLDIDTKKEAVRVLAAS</sequence>
<dbReference type="Pfam" id="PF00589">
    <property type="entry name" value="Phage_integrase"/>
    <property type="match status" value="1"/>
</dbReference>
<evidence type="ECO:0000256" key="5">
    <source>
        <dbReference type="PROSITE-ProRule" id="PRU01248"/>
    </source>
</evidence>
<evidence type="ECO:0000313" key="9">
    <source>
        <dbReference type="Proteomes" id="UP000075606"/>
    </source>
</evidence>
<dbReference type="GO" id="GO:0015074">
    <property type="term" value="P:DNA integration"/>
    <property type="evidence" value="ECO:0007669"/>
    <property type="project" value="UniProtKB-KW"/>
</dbReference>
<evidence type="ECO:0000259" key="6">
    <source>
        <dbReference type="PROSITE" id="PS51898"/>
    </source>
</evidence>
<keyword evidence="4" id="KW-0233">DNA recombination</keyword>
<dbReference type="Gene3D" id="1.10.443.10">
    <property type="entry name" value="Intergrase catalytic core"/>
    <property type="match status" value="1"/>
</dbReference>
<proteinExistence type="inferred from homology"/>
<evidence type="ECO:0000313" key="8">
    <source>
        <dbReference type="EMBL" id="KYG75341.1"/>
    </source>
</evidence>
<dbReference type="PROSITE" id="PS51900">
    <property type="entry name" value="CB"/>
    <property type="match status" value="1"/>
</dbReference>
<accession>A0A150X9E4</accession>
<dbReference type="InterPro" id="IPR013762">
    <property type="entry name" value="Integrase-like_cat_sf"/>
</dbReference>
<evidence type="ECO:0000256" key="2">
    <source>
        <dbReference type="ARBA" id="ARBA00022908"/>
    </source>
</evidence>
<feature type="domain" description="Core-binding (CB)" evidence="7">
    <location>
        <begin position="1"/>
        <end position="70"/>
    </location>
</feature>
<feature type="domain" description="Tyr recombinase" evidence="6">
    <location>
        <begin position="87"/>
        <end position="249"/>
    </location>
</feature>
<dbReference type="InterPro" id="IPR044068">
    <property type="entry name" value="CB"/>
</dbReference>
<keyword evidence="2" id="KW-0229">DNA integration</keyword>
<dbReference type="Gene3D" id="1.10.150.130">
    <property type="match status" value="1"/>
</dbReference>
<dbReference type="InterPro" id="IPR050090">
    <property type="entry name" value="Tyrosine_recombinase_XerCD"/>
</dbReference>
<evidence type="ECO:0000256" key="4">
    <source>
        <dbReference type="ARBA" id="ARBA00023172"/>
    </source>
</evidence>
<dbReference type="PANTHER" id="PTHR30349:SF64">
    <property type="entry name" value="PROPHAGE INTEGRASE INTD-RELATED"/>
    <property type="match status" value="1"/>
</dbReference>
<dbReference type="Proteomes" id="UP000075606">
    <property type="component" value="Unassembled WGS sequence"/>
</dbReference>
<dbReference type="InterPro" id="IPR002104">
    <property type="entry name" value="Integrase_catalytic"/>
</dbReference>
<dbReference type="Pfam" id="PF13495">
    <property type="entry name" value="Phage_int_SAM_4"/>
    <property type="match status" value="1"/>
</dbReference>
<organism evidence="8 9">
    <name type="scientific">Roseivirga spongicola</name>
    <dbReference type="NCBI Taxonomy" id="333140"/>
    <lineage>
        <taxon>Bacteria</taxon>
        <taxon>Pseudomonadati</taxon>
        <taxon>Bacteroidota</taxon>
        <taxon>Cytophagia</taxon>
        <taxon>Cytophagales</taxon>
        <taxon>Roseivirgaceae</taxon>
        <taxon>Roseivirga</taxon>
    </lineage>
</organism>